<reference evidence="1" key="2">
    <citation type="journal article" date="2015" name="Data Brief">
        <title>Shoot transcriptome of the giant reed, Arundo donax.</title>
        <authorList>
            <person name="Barrero R.A."/>
            <person name="Guerrero F.D."/>
            <person name="Moolhuijzen P."/>
            <person name="Goolsby J.A."/>
            <person name="Tidwell J."/>
            <person name="Bellgard S.E."/>
            <person name="Bellgard M.I."/>
        </authorList>
    </citation>
    <scope>NUCLEOTIDE SEQUENCE</scope>
    <source>
        <tissue evidence="1">Shoot tissue taken approximately 20 cm above the soil surface</tissue>
    </source>
</reference>
<accession>A0A0A8ZRX6</accession>
<organism evidence="1">
    <name type="scientific">Arundo donax</name>
    <name type="common">Giant reed</name>
    <name type="synonym">Donax arundinaceus</name>
    <dbReference type="NCBI Taxonomy" id="35708"/>
    <lineage>
        <taxon>Eukaryota</taxon>
        <taxon>Viridiplantae</taxon>
        <taxon>Streptophyta</taxon>
        <taxon>Embryophyta</taxon>
        <taxon>Tracheophyta</taxon>
        <taxon>Spermatophyta</taxon>
        <taxon>Magnoliopsida</taxon>
        <taxon>Liliopsida</taxon>
        <taxon>Poales</taxon>
        <taxon>Poaceae</taxon>
        <taxon>PACMAD clade</taxon>
        <taxon>Arundinoideae</taxon>
        <taxon>Arundineae</taxon>
        <taxon>Arundo</taxon>
    </lineage>
</organism>
<dbReference type="EMBL" id="GBRH01258375">
    <property type="protein sequence ID" value="JAD39520.1"/>
    <property type="molecule type" value="Transcribed_RNA"/>
</dbReference>
<protein>
    <submittedName>
        <fullName evidence="1">Uncharacterized protein</fullName>
    </submittedName>
</protein>
<evidence type="ECO:0000313" key="1">
    <source>
        <dbReference type="EMBL" id="JAD39520.1"/>
    </source>
</evidence>
<sequence length="15" mass="1679">MCPLLLCCHALSVEF</sequence>
<reference evidence="1" key="1">
    <citation type="submission" date="2014-09" db="EMBL/GenBank/DDBJ databases">
        <authorList>
            <person name="Magalhaes I.L.F."/>
            <person name="Oliveira U."/>
            <person name="Santos F.R."/>
            <person name="Vidigal T.H.D.A."/>
            <person name="Brescovit A.D."/>
            <person name="Santos A.J."/>
        </authorList>
    </citation>
    <scope>NUCLEOTIDE SEQUENCE</scope>
    <source>
        <tissue evidence="1">Shoot tissue taken approximately 20 cm above the soil surface</tissue>
    </source>
</reference>
<name>A0A0A8ZRX6_ARUDO</name>
<proteinExistence type="predicted"/>